<keyword evidence="2" id="KW-0274">FAD</keyword>
<evidence type="ECO:0000313" key="5">
    <source>
        <dbReference type="EMBL" id="QNI32866.1"/>
    </source>
</evidence>
<dbReference type="InterPro" id="IPR005107">
    <property type="entry name" value="CO_DH_flav_C"/>
</dbReference>
<dbReference type="SMART" id="SM01092">
    <property type="entry name" value="CO_deh_flav_C"/>
    <property type="match status" value="1"/>
</dbReference>
<gene>
    <name evidence="5" type="ORF">H7849_02380</name>
</gene>
<dbReference type="PANTHER" id="PTHR42659">
    <property type="entry name" value="XANTHINE DEHYDROGENASE SUBUNIT C-RELATED"/>
    <property type="match status" value="1"/>
</dbReference>
<evidence type="ECO:0000256" key="1">
    <source>
        <dbReference type="ARBA" id="ARBA00022630"/>
    </source>
</evidence>
<dbReference type="GO" id="GO:0016491">
    <property type="term" value="F:oxidoreductase activity"/>
    <property type="evidence" value="ECO:0007669"/>
    <property type="project" value="UniProtKB-KW"/>
</dbReference>
<dbReference type="Gene3D" id="3.30.390.50">
    <property type="entry name" value="CO dehydrogenase flavoprotein, C-terminal domain"/>
    <property type="match status" value="1"/>
</dbReference>
<dbReference type="Proteomes" id="UP000515312">
    <property type="component" value="Chromosome"/>
</dbReference>
<evidence type="ECO:0000256" key="3">
    <source>
        <dbReference type="ARBA" id="ARBA00023002"/>
    </source>
</evidence>
<keyword evidence="3" id="KW-0560">Oxidoreductase</keyword>
<protein>
    <submittedName>
        <fullName evidence="5">FAD binding domain-containing protein</fullName>
    </submittedName>
</protein>
<dbReference type="PROSITE" id="PS51387">
    <property type="entry name" value="FAD_PCMH"/>
    <property type="match status" value="1"/>
</dbReference>
<dbReference type="InterPro" id="IPR016169">
    <property type="entry name" value="FAD-bd_PCMH_sub2"/>
</dbReference>
<evidence type="ECO:0000259" key="4">
    <source>
        <dbReference type="PROSITE" id="PS51387"/>
    </source>
</evidence>
<dbReference type="InterPro" id="IPR036683">
    <property type="entry name" value="CO_DH_flav_C_dom_sf"/>
</dbReference>
<dbReference type="SUPFAM" id="SSF55447">
    <property type="entry name" value="CO dehydrogenase flavoprotein C-terminal domain-like"/>
    <property type="match status" value="1"/>
</dbReference>
<dbReference type="Gene3D" id="3.30.465.10">
    <property type="match status" value="1"/>
</dbReference>
<dbReference type="Pfam" id="PF00941">
    <property type="entry name" value="FAD_binding_5"/>
    <property type="match status" value="1"/>
</dbReference>
<evidence type="ECO:0000256" key="2">
    <source>
        <dbReference type="ARBA" id="ARBA00022827"/>
    </source>
</evidence>
<dbReference type="InterPro" id="IPR002346">
    <property type="entry name" value="Mopterin_DH_FAD-bd"/>
</dbReference>
<dbReference type="RefSeq" id="WP_186743856.1">
    <property type="nucleotide sequence ID" value="NZ_CP060394.1"/>
</dbReference>
<keyword evidence="1" id="KW-0285">Flavoprotein</keyword>
<dbReference type="AlphaFoldDB" id="A0A7G8BJZ6"/>
<evidence type="ECO:0000313" key="6">
    <source>
        <dbReference type="Proteomes" id="UP000515312"/>
    </source>
</evidence>
<dbReference type="SUPFAM" id="SSF56176">
    <property type="entry name" value="FAD-binding/transporter-associated domain-like"/>
    <property type="match status" value="1"/>
</dbReference>
<reference evidence="5 6" key="1">
    <citation type="submission" date="2020-08" db="EMBL/GenBank/DDBJ databases">
        <title>Edaphobacter telluris sp. nov. and Acidobacterium dinghuensis sp. nov., two acidobacteria isolated from forest soil.</title>
        <authorList>
            <person name="Fu J."/>
            <person name="Qiu L."/>
        </authorList>
    </citation>
    <scope>NUCLEOTIDE SEQUENCE [LARGE SCALE GENOMIC DNA]</scope>
    <source>
        <strain evidence="5">4Y35</strain>
    </source>
</reference>
<dbReference type="InterPro" id="IPR051312">
    <property type="entry name" value="Diverse_Substr_Oxidored"/>
</dbReference>
<dbReference type="Gene3D" id="3.30.43.10">
    <property type="entry name" value="Uridine Diphospho-n-acetylenolpyruvylglucosamine Reductase, domain 2"/>
    <property type="match status" value="1"/>
</dbReference>
<sequence>MRSHPAEYEFVSPGSLAGVLALLQSEPGEWLPVAGGTEIMVQFSAGRLAAHRLVNIWNVDELRQITETETSLIIGGGCTFTQLRECAAVPMHFPLLAQAASWTGSIANQNRATIAGNIVNASPAADSPPALLAYDAELELISSNRTRRIPYINFHLGYKKTALLPGELLLAIHLQKRFKGWFTYAQKTGARNAQAISKICIAGVGRLREGRVEALQIGIGAVAPTPLRLQKIENALMGTSLTENSIAGARSLLAEEIAPINDIRSSSDYRRSVAANLLEDLLRNLAAWKGVA</sequence>
<proteinExistence type="predicted"/>
<dbReference type="GO" id="GO:0071949">
    <property type="term" value="F:FAD binding"/>
    <property type="evidence" value="ECO:0007669"/>
    <property type="project" value="InterPro"/>
</dbReference>
<dbReference type="InterPro" id="IPR016166">
    <property type="entry name" value="FAD-bd_PCMH"/>
</dbReference>
<accession>A0A7G8BJZ6</accession>
<dbReference type="Pfam" id="PF03450">
    <property type="entry name" value="CO_deh_flav_C"/>
    <property type="match status" value="1"/>
</dbReference>
<dbReference type="InterPro" id="IPR016167">
    <property type="entry name" value="FAD-bd_PCMH_sub1"/>
</dbReference>
<dbReference type="KEGG" id="adin:H7849_02380"/>
<keyword evidence="6" id="KW-1185">Reference proteome</keyword>
<dbReference type="InterPro" id="IPR036318">
    <property type="entry name" value="FAD-bd_PCMH-like_sf"/>
</dbReference>
<feature type="domain" description="FAD-binding PCMH-type" evidence="4">
    <location>
        <begin position="1"/>
        <end position="179"/>
    </location>
</feature>
<dbReference type="PANTHER" id="PTHR42659:SF2">
    <property type="entry name" value="XANTHINE DEHYDROGENASE SUBUNIT C-RELATED"/>
    <property type="match status" value="1"/>
</dbReference>
<organism evidence="5 6">
    <name type="scientific">Alloacidobacterium dinghuense</name>
    <dbReference type="NCBI Taxonomy" id="2763107"/>
    <lineage>
        <taxon>Bacteria</taxon>
        <taxon>Pseudomonadati</taxon>
        <taxon>Acidobacteriota</taxon>
        <taxon>Terriglobia</taxon>
        <taxon>Terriglobales</taxon>
        <taxon>Acidobacteriaceae</taxon>
        <taxon>Alloacidobacterium</taxon>
    </lineage>
</organism>
<name>A0A7G8BJZ6_9BACT</name>
<dbReference type="EMBL" id="CP060394">
    <property type="protein sequence ID" value="QNI32866.1"/>
    <property type="molecule type" value="Genomic_DNA"/>
</dbReference>